<dbReference type="EMBL" id="JASMQC010000012">
    <property type="protein sequence ID" value="KAK1941323.1"/>
    <property type="molecule type" value="Genomic_DNA"/>
</dbReference>
<accession>A0AAD9GN97</accession>
<evidence type="ECO:0000313" key="1">
    <source>
        <dbReference type="EMBL" id="KAK1941323.1"/>
    </source>
</evidence>
<comment type="caution">
    <text evidence="1">The sequence shown here is derived from an EMBL/GenBank/DDBJ whole genome shotgun (WGS) entry which is preliminary data.</text>
</comment>
<sequence>MLCQTHRQKTELGLAEYTETDVKQVLNEISRNSGTRFFKTFKMKRGRRYRDFLDYHWDGIKGSSCTYCTNLTIPERRFVRSKLREFEKIRANYKAVYRPLKAAMESKLQFARFVPRPRRVRNEDYVQPYEGLVAGITADGILCGLYFVTGAFYYG</sequence>
<name>A0AAD9GN97_9STRA</name>
<organism evidence="1 2">
    <name type="scientific">Phytophthora citrophthora</name>
    <dbReference type="NCBI Taxonomy" id="4793"/>
    <lineage>
        <taxon>Eukaryota</taxon>
        <taxon>Sar</taxon>
        <taxon>Stramenopiles</taxon>
        <taxon>Oomycota</taxon>
        <taxon>Peronosporomycetes</taxon>
        <taxon>Peronosporales</taxon>
        <taxon>Peronosporaceae</taxon>
        <taxon>Phytophthora</taxon>
    </lineage>
</organism>
<dbReference type="AlphaFoldDB" id="A0AAD9GN97"/>
<keyword evidence="2" id="KW-1185">Reference proteome</keyword>
<gene>
    <name evidence="1" type="ORF">P3T76_007189</name>
</gene>
<evidence type="ECO:0000313" key="2">
    <source>
        <dbReference type="Proteomes" id="UP001259832"/>
    </source>
</evidence>
<proteinExistence type="predicted"/>
<dbReference type="Proteomes" id="UP001259832">
    <property type="component" value="Unassembled WGS sequence"/>
</dbReference>
<protein>
    <submittedName>
        <fullName evidence="1">Uncharacterized protein</fullName>
    </submittedName>
</protein>
<reference evidence="1" key="1">
    <citation type="submission" date="2023-08" db="EMBL/GenBank/DDBJ databases">
        <title>Reference Genome Resource for the Citrus Pathogen Phytophthora citrophthora.</title>
        <authorList>
            <person name="Moller H."/>
            <person name="Coetzee B."/>
            <person name="Rose L.J."/>
            <person name="Van Niekerk J.M."/>
        </authorList>
    </citation>
    <scope>NUCLEOTIDE SEQUENCE</scope>
    <source>
        <strain evidence="1">STE-U-9442</strain>
    </source>
</reference>